<dbReference type="InParanoid" id="A0A7M7T0X3"/>
<dbReference type="OrthoDB" id="9990982at2759"/>
<dbReference type="InterPro" id="IPR043504">
    <property type="entry name" value="Peptidase_S1_PA_chymotrypsin"/>
</dbReference>
<evidence type="ECO:0000256" key="3">
    <source>
        <dbReference type="ARBA" id="ARBA00022536"/>
    </source>
</evidence>
<evidence type="ECO:0000259" key="8">
    <source>
        <dbReference type="PROSITE" id="PS50240"/>
    </source>
</evidence>
<dbReference type="FunFam" id="2.120.10.30:FF:000132">
    <property type="entry name" value="Uncharacterized protein"/>
    <property type="match status" value="1"/>
</dbReference>
<dbReference type="SMART" id="SM00408">
    <property type="entry name" value="IGc2"/>
    <property type="match status" value="5"/>
</dbReference>
<keyword evidence="5" id="KW-0768">Sushi</keyword>
<dbReference type="InterPro" id="IPR013783">
    <property type="entry name" value="Ig-like_fold"/>
</dbReference>
<dbReference type="InterPro" id="IPR009030">
    <property type="entry name" value="Growth_fac_rcpt_cys_sf"/>
</dbReference>
<evidence type="ECO:0000259" key="7">
    <source>
        <dbReference type="PROSITE" id="PS01180"/>
    </source>
</evidence>
<dbReference type="InterPro" id="IPR001314">
    <property type="entry name" value="Peptidase_S1A"/>
</dbReference>
<feature type="repeat" description="LDL-receptor class B" evidence="6">
    <location>
        <begin position="164"/>
        <end position="206"/>
    </location>
</feature>
<feature type="repeat" description="LDL-receptor class B" evidence="6">
    <location>
        <begin position="207"/>
        <end position="250"/>
    </location>
</feature>
<evidence type="ECO:0000313" key="12">
    <source>
        <dbReference type="Proteomes" id="UP000007110"/>
    </source>
</evidence>
<dbReference type="RefSeq" id="XP_030845776.1">
    <property type="nucleotide sequence ID" value="XM_030989916.1"/>
</dbReference>
<dbReference type="SUPFAM" id="SSF49854">
    <property type="entry name" value="Spermadhesin, CUB domain"/>
    <property type="match status" value="1"/>
</dbReference>
<dbReference type="PROSITE" id="PS50923">
    <property type="entry name" value="SUSHI"/>
    <property type="match status" value="1"/>
</dbReference>
<dbReference type="PANTHER" id="PTHR46513">
    <property type="entry name" value="VITELLOGENIN RECEPTOR-LIKE PROTEIN-RELATED-RELATED"/>
    <property type="match status" value="1"/>
</dbReference>
<dbReference type="Pfam" id="PF07679">
    <property type="entry name" value="I-set"/>
    <property type="match status" value="2"/>
</dbReference>
<dbReference type="SUPFAM" id="SSF57535">
    <property type="entry name" value="Complement control module/SCR domain"/>
    <property type="match status" value="1"/>
</dbReference>
<dbReference type="Pfam" id="PF00089">
    <property type="entry name" value="Trypsin"/>
    <property type="match status" value="1"/>
</dbReference>
<dbReference type="Pfam" id="PF00047">
    <property type="entry name" value="ig"/>
    <property type="match status" value="2"/>
</dbReference>
<dbReference type="SMART" id="SM00181">
    <property type="entry name" value="EGF"/>
    <property type="match status" value="3"/>
</dbReference>
<dbReference type="PROSITE" id="PS50835">
    <property type="entry name" value="IG_LIKE"/>
    <property type="match status" value="5"/>
</dbReference>
<dbReference type="PROSITE" id="PS01180">
    <property type="entry name" value="CUB"/>
    <property type="match status" value="1"/>
</dbReference>
<dbReference type="PROSITE" id="PS50240">
    <property type="entry name" value="TRYPSIN_DOM"/>
    <property type="match status" value="1"/>
</dbReference>
<dbReference type="Gene3D" id="2.40.10.10">
    <property type="entry name" value="Trypsin-like serine proteases"/>
    <property type="match status" value="1"/>
</dbReference>
<dbReference type="CDD" id="cd00190">
    <property type="entry name" value="Tryp_SPc"/>
    <property type="match status" value="1"/>
</dbReference>
<feature type="repeat" description="LDL-receptor class B" evidence="6">
    <location>
        <begin position="524"/>
        <end position="571"/>
    </location>
</feature>
<feature type="domain" description="Ig-like" evidence="9">
    <location>
        <begin position="1658"/>
        <end position="1749"/>
    </location>
</feature>
<dbReference type="FunFam" id="2.40.10.10:FF:000183">
    <property type="entry name" value="Complement component 1, s subcomponent"/>
    <property type="match status" value="1"/>
</dbReference>
<evidence type="ECO:0000259" key="10">
    <source>
        <dbReference type="PROSITE" id="PS50923"/>
    </source>
</evidence>
<keyword evidence="12" id="KW-1185">Reference proteome</keyword>
<dbReference type="SMART" id="SM00409">
    <property type="entry name" value="IG"/>
    <property type="match status" value="5"/>
</dbReference>
<dbReference type="Gene3D" id="2.60.120.290">
    <property type="entry name" value="Spermadhesin, CUB domain"/>
    <property type="match status" value="1"/>
</dbReference>
<feature type="repeat" description="LDL-receptor class B" evidence="6">
    <location>
        <begin position="481"/>
        <end position="523"/>
    </location>
</feature>
<dbReference type="InterPro" id="IPR000436">
    <property type="entry name" value="Sushi_SCR_CCP_dom"/>
</dbReference>
<feature type="domain" description="Ig-like" evidence="9">
    <location>
        <begin position="1249"/>
        <end position="1313"/>
    </location>
</feature>
<reference evidence="12" key="1">
    <citation type="submission" date="2015-02" db="EMBL/GenBank/DDBJ databases">
        <title>Genome sequencing for Strongylocentrotus purpuratus.</title>
        <authorList>
            <person name="Murali S."/>
            <person name="Liu Y."/>
            <person name="Vee V."/>
            <person name="English A."/>
            <person name="Wang M."/>
            <person name="Skinner E."/>
            <person name="Han Y."/>
            <person name="Muzny D.M."/>
            <person name="Worley K.C."/>
            <person name="Gibbs R.A."/>
        </authorList>
    </citation>
    <scope>NUCLEOTIDE SEQUENCE</scope>
</reference>
<dbReference type="InterPro" id="IPR013151">
    <property type="entry name" value="Immunoglobulin_dom"/>
</dbReference>
<dbReference type="EnsemblMetazoa" id="XM_030989916">
    <property type="protein sequence ID" value="XP_030845776"/>
    <property type="gene ID" value="LOC100890163"/>
</dbReference>
<dbReference type="GeneID" id="100890163"/>
<dbReference type="KEGG" id="spu:100890163"/>
<name>A0A7M7T0X3_STRPU</name>
<dbReference type="Pfam" id="PF00084">
    <property type="entry name" value="Sushi"/>
    <property type="match status" value="2"/>
</dbReference>
<feature type="domain" description="Sushi" evidence="10">
    <location>
        <begin position="1077"/>
        <end position="1137"/>
    </location>
</feature>
<dbReference type="InterPro" id="IPR000859">
    <property type="entry name" value="CUB_dom"/>
</dbReference>
<dbReference type="SMART" id="SM00135">
    <property type="entry name" value="LY"/>
    <property type="match status" value="13"/>
</dbReference>
<dbReference type="InterPro" id="IPR003599">
    <property type="entry name" value="Ig_sub"/>
</dbReference>
<dbReference type="InterPro" id="IPR001254">
    <property type="entry name" value="Trypsin_dom"/>
</dbReference>
<dbReference type="InterPro" id="IPR007110">
    <property type="entry name" value="Ig-like_dom"/>
</dbReference>
<dbReference type="Gene3D" id="2.60.40.10">
    <property type="entry name" value="Immunoglobulins"/>
    <property type="match status" value="5"/>
</dbReference>
<feature type="repeat" description="LDL-receptor class B" evidence="6">
    <location>
        <begin position="841"/>
        <end position="884"/>
    </location>
</feature>
<evidence type="ECO:0000256" key="5">
    <source>
        <dbReference type="PROSITE-ProRule" id="PRU00302"/>
    </source>
</evidence>
<feature type="domain" description="Ig-like" evidence="9">
    <location>
        <begin position="1149"/>
        <end position="1238"/>
    </location>
</feature>
<dbReference type="Pfam" id="PF00058">
    <property type="entry name" value="Ldl_recept_b"/>
    <property type="match status" value="5"/>
</dbReference>
<dbReference type="InterPro" id="IPR035914">
    <property type="entry name" value="Sperma_CUB_dom_sf"/>
</dbReference>
<evidence type="ECO:0000256" key="1">
    <source>
        <dbReference type="ARBA" id="ARBA00004613"/>
    </source>
</evidence>
<dbReference type="InterPro" id="IPR000033">
    <property type="entry name" value="LDLR_classB_rpt"/>
</dbReference>
<dbReference type="SMART" id="SM00032">
    <property type="entry name" value="CCP"/>
    <property type="match status" value="2"/>
</dbReference>
<dbReference type="FunFam" id="2.120.10.30:FF:000102">
    <property type="entry name" value="Uncharacterized protein, isoform B"/>
    <property type="match status" value="1"/>
</dbReference>
<feature type="domain" description="CUB" evidence="7">
    <location>
        <begin position="1"/>
        <end position="55"/>
    </location>
</feature>
<dbReference type="PROSITE" id="PS01186">
    <property type="entry name" value="EGF_2"/>
    <property type="match status" value="1"/>
</dbReference>
<dbReference type="GO" id="GO:0006508">
    <property type="term" value="P:proteolysis"/>
    <property type="evidence" value="ECO:0007669"/>
    <property type="project" value="InterPro"/>
</dbReference>
<comment type="caution">
    <text evidence="5">Lacks conserved residue(s) required for the propagation of feature annotation.</text>
</comment>
<dbReference type="SUPFAM" id="SSF48726">
    <property type="entry name" value="Immunoglobulin"/>
    <property type="match status" value="5"/>
</dbReference>
<dbReference type="InterPro" id="IPR000742">
    <property type="entry name" value="EGF"/>
</dbReference>
<keyword evidence="2" id="KW-0964">Secreted</keyword>
<feature type="disulfide bond" evidence="5">
    <location>
        <begin position="1079"/>
        <end position="1122"/>
    </location>
</feature>
<feature type="repeat" description="LDL-receptor class B" evidence="6">
    <location>
        <begin position="885"/>
        <end position="928"/>
    </location>
</feature>
<dbReference type="InterPro" id="IPR009003">
    <property type="entry name" value="Peptidase_S1_PA"/>
</dbReference>
<dbReference type="PRINTS" id="PR00722">
    <property type="entry name" value="CHYMOTRYPSIN"/>
</dbReference>
<sequence length="1981" mass="222141">MYDGDGTVGVPLLGQYCSTVPPTSIDSSGRFVTIRFMSVGGAENNQGFVISYESIDVALGSRVIWSEIEPSTGSVRLNSVPADPVVMLKPDGTVQDTIVTDFYFMAPSGNWTALETRYGERELIWSDGLRNVMIKGSMGSDRSVKTYASTSPSVLGVAVDWLTGNVYWTDAAYDWIIMHDASGTRNVLIIDEDLDIPTGLAIHPSRGYLFLTDSGSRPKVERSNLAGGGRLQLVSTNILRPSGITVDYETDLVYWVDSDPSYNHMEVCNLEGANRRTLMFSPINLGLFDLTISGNYIYTTAKESQKLIVLVKDSGQQLFNHDLQYTPYSIVTYAPDVQPQEYSPCSSNPCSFLCVGGGPNGYTCLCGNGFLLKEDGRTCEKEGTIDPPQYFVASRSKLCRYPINFHDIAFSMVTNFNASCFLEERIHAVAIAVDVEDGLSFFSDFETKEIGMTTLRDGAPVQIIMGGVRDVQGLALDWMTKHLYWTDHARGTIEVSKYDGSYRTTLIKDNVIKPRSIAIDPERKYMFWTEFGPPNQIERASLDGTERVVIMTAPHGLPFFIPTGLAIDTEEQRLYYADLSTRTINKVDYFGNNKRQLLRKNGAIFFDVALYKDYILWTEDGGNNGIYASNRHTGEIELVYHNRGEQVYGITTYADTRQKIMHHPCRYQNGGCDQLCLSSSSSRQGFVCVCTLGFYLADNGNSCVSDLVRDNFFLVTDTYRRAIFQVDMQSTTFEPKALFLPSIQNPVAVSFDPIDRKVYWTDVTSKTLSRASLDGNDYQVIARDGIEGHDGIAVDSISRLVYWTDFGTHGISVSHLDGSNRKILIRGLDKPRALVLHPVEGTMFWTDCGDNAVIERAFMDGTERSIIVSGSLVWPNGLTIDYDGNRLYWCDAGLERLETADFNGRDRRLLFTFGRNVHAYDVAVRGQFLYWTDWTMQSVLKMDKDTGSGIATVGPSDYLRPNGIYMVSDDTLPSGDNQCSIDNGGCTGLCLPVGFDRNCTCADGFQFDYDETTCVSDQVTECPRVFHNGFIDESCDPRPGQFCDVQCHPGFSPSSDAIICQASGTWDLDVSRICMAVQCRRLETLPQVLPGPCSPPYNTGKMCTYSCMAGYTKTGGDDRRMCDEHGEWIGSPIRCEQDYGTRIVSSCNPNLAFLEEPHNLEVADGDLLELMCRVSDQDATLTWFKDGQRLDSGAVNGIFIDQLNQLLIPSFNERHAGHYACVVFSGDRECMRSEANITFNSRSYFGIVPVNAYVNIDEGHQFQCSPIENTWSVIWEKDGRPLEQGDLHIRRGYLYLTNIREENEGKYTCVARDQFGRTKGRVHAWLYLTDPPQIDIATVCGTITFWQESKAQTTPSPVVVDRTVVPDVDESSIDWSSIDDTAAGRGSGRVVGGNTANHGSAPYMVRIWVYRTENAWDPWTFICGATLLDQRWILTAAHCMFDKHGNLIQKENMNLFFGDYDSDFTEETEKSRQPAEMIVHEDYDKTNYNNDIALIRIDPPLWEFTPYIRPICLAPGVLASRIMETNINGRVTGWGQESLKSSTSRFMKEVELPLVDRQTCEESIDEDEGEFTDNMFCAGYHSALHDACSGDTGGPFAFRHDDGRWYQLGIVSWGIGCAFEGEYGFYTSVSRYLHWLRSKNVTVAYFPDVARRFNESQPSEALAFTVRSPSTLTVAAGSAVDLECFPNRGDASVQWFINNRPVKNLVEGVRIQNSGLVLHFDAIEYSFSALYSCEARVNDENGEQVIRANFQLHCGTQTASFCNPDLAFLEEPQNLEVAEEDLLELRCRVRDQDVTLTWFKDGQRLDSGAVDGFYVDQLNQLLIPSFNARHAGHYACVVFSGDMECMRSEANITFNSRSYFGIVPVNAYVNIGDGHQFQCSPKENTWSVIWEKDGRPVEQRNLLIRRGYLYLINIREENEGKYTCVARDQFGRTKGRVHAWLYFTDPPQIDITTVCGTITFWQESKAQTTPSPVVVDRSVHR</sequence>
<dbReference type="Gene3D" id="2.10.70.10">
    <property type="entry name" value="Complement Module, domain 1"/>
    <property type="match status" value="1"/>
</dbReference>
<keyword evidence="4 5" id="KW-1015">Disulfide bond</keyword>
<feature type="repeat" description="LDL-receptor class B" evidence="6">
    <location>
        <begin position="756"/>
        <end position="798"/>
    </location>
</feature>
<dbReference type="SUPFAM" id="SSF57184">
    <property type="entry name" value="Growth factor receptor domain"/>
    <property type="match status" value="1"/>
</dbReference>
<dbReference type="SUPFAM" id="SSF50494">
    <property type="entry name" value="Trypsin-like serine proteases"/>
    <property type="match status" value="1"/>
</dbReference>
<dbReference type="InterPro" id="IPR035976">
    <property type="entry name" value="Sushi/SCR/CCP_sf"/>
</dbReference>
<dbReference type="FunFam" id="2.120.10.30:FF:000036">
    <property type="entry name" value="Pro-epidermal growth factor"/>
    <property type="match status" value="1"/>
</dbReference>
<dbReference type="GO" id="GO:0005576">
    <property type="term" value="C:extracellular region"/>
    <property type="evidence" value="ECO:0007669"/>
    <property type="project" value="UniProtKB-SubCell"/>
</dbReference>
<dbReference type="Proteomes" id="UP000007110">
    <property type="component" value="Unassembled WGS sequence"/>
</dbReference>
<protein>
    <submittedName>
        <fullName evidence="11">Uncharacterized protein</fullName>
    </submittedName>
</protein>
<dbReference type="FunCoup" id="A0A7M7T0X3">
    <property type="interactions" value="296"/>
</dbReference>
<dbReference type="FunFam" id="2.10.70.10:FF:000166">
    <property type="entry name" value="Uncharacterized protein"/>
    <property type="match status" value="1"/>
</dbReference>
<evidence type="ECO:0000256" key="6">
    <source>
        <dbReference type="PROSITE-ProRule" id="PRU00461"/>
    </source>
</evidence>
<dbReference type="InterPro" id="IPR018114">
    <property type="entry name" value="TRYPSIN_HIS"/>
</dbReference>
<dbReference type="PROSITE" id="PS51120">
    <property type="entry name" value="LDLRB"/>
    <property type="match status" value="8"/>
</dbReference>
<dbReference type="CDD" id="cd00033">
    <property type="entry name" value="CCP"/>
    <property type="match status" value="2"/>
</dbReference>
<evidence type="ECO:0000313" key="11">
    <source>
        <dbReference type="EnsemblMetazoa" id="XP_030845776"/>
    </source>
</evidence>
<dbReference type="Gene3D" id="2.120.10.30">
    <property type="entry name" value="TolB, C-terminal domain"/>
    <property type="match status" value="3"/>
</dbReference>
<dbReference type="InterPro" id="IPR011042">
    <property type="entry name" value="6-blade_b-propeller_TolB-like"/>
</dbReference>
<dbReference type="SUPFAM" id="SSF63825">
    <property type="entry name" value="YWTD domain"/>
    <property type="match status" value="3"/>
</dbReference>
<proteinExistence type="predicted"/>
<evidence type="ECO:0000256" key="4">
    <source>
        <dbReference type="ARBA" id="ARBA00023157"/>
    </source>
</evidence>
<feature type="repeat" description="LDL-receptor class B" evidence="6">
    <location>
        <begin position="799"/>
        <end position="840"/>
    </location>
</feature>
<evidence type="ECO:0000256" key="2">
    <source>
        <dbReference type="ARBA" id="ARBA00022525"/>
    </source>
</evidence>
<dbReference type="CDD" id="cd00096">
    <property type="entry name" value="Ig"/>
    <property type="match status" value="2"/>
</dbReference>
<comment type="subcellular location">
    <subcellularLocation>
        <location evidence="1">Secreted</location>
    </subcellularLocation>
</comment>
<dbReference type="InterPro" id="IPR013098">
    <property type="entry name" value="Ig_I-set"/>
</dbReference>
<dbReference type="PANTHER" id="PTHR46513:SF44">
    <property type="entry name" value="LDL RECEPTOR RELATED PROTEIN 4"/>
    <property type="match status" value="1"/>
</dbReference>
<organism evidence="11 12">
    <name type="scientific">Strongylocentrotus purpuratus</name>
    <name type="common">Purple sea urchin</name>
    <dbReference type="NCBI Taxonomy" id="7668"/>
    <lineage>
        <taxon>Eukaryota</taxon>
        <taxon>Metazoa</taxon>
        <taxon>Echinodermata</taxon>
        <taxon>Eleutherozoa</taxon>
        <taxon>Echinozoa</taxon>
        <taxon>Echinoidea</taxon>
        <taxon>Euechinoidea</taxon>
        <taxon>Echinacea</taxon>
        <taxon>Camarodonta</taxon>
        <taxon>Echinidea</taxon>
        <taxon>Strongylocentrotidae</taxon>
        <taxon>Strongylocentrotus</taxon>
    </lineage>
</organism>
<dbReference type="InterPro" id="IPR050778">
    <property type="entry name" value="Cueball_EGF_LRP_Nidogen"/>
</dbReference>
<reference evidence="11" key="2">
    <citation type="submission" date="2021-01" db="UniProtKB">
        <authorList>
            <consortium name="EnsemblMetazoa"/>
        </authorList>
    </citation>
    <scope>IDENTIFICATION</scope>
</reference>
<feature type="domain" description="Ig-like" evidence="9">
    <location>
        <begin position="1764"/>
        <end position="1853"/>
    </location>
</feature>
<dbReference type="InterPro" id="IPR036179">
    <property type="entry name" value="Ig-like_dom_sf"/>
</dbReference>
<dbReference type="GO" id="GO:0004252">
    <property type="term" value="F:serine-type endopeptidase activity"/>
    <property type="evidence" value="ECO:0007669"/>
    <property type="project" value="InterPro"/>
</dbReference>
<dbReference type="PROSITE" id="PS00134">
    <property type="entry name" value="TRYPSIN_HIS"/>
    <property type="match status" value="1"/>
</dbReference>
<feature type="domain" description="Peptidase S1" evidence="8">
    <location>
        <begin position="1390"/>
        <end position="1641"/>
    </location>
</feature>
<evidence type="ECO:0000259" key="9">
    <source>
        <dbReference type="PROSITE" id="PS50835"/>
    </source>
</evidence>
<keyword evidence="3" id="KW-0245">EGF-like domain</keyword>
<dbReference type="InterPro" id="IPR003598">
    <property type="entry name" value="Ig_sub2"/>
</dbReference>
<dbReference type="CDD" id="cd00041">
    <property type="entry name" value="CUB"/>
    <property type="match status" value="1"/>
</dbReference>
<feature type="domain" description="Ig-like" evidence="9">
    <location>
        <begin position="1864"/>
        <end position="1928"/>
    </location>
</feature>
<accession>A0A7M7T0X3</accession>
<dbReference type="SMART" id="SM00020">
    <property type="entry name" value="Tryp_SPc"/>
    <property type="match status" value="1"/>
</dbReference>